<dbReference type="Gene3D" id="3.40.1170.60">
    <property type="match status" value="1"/>
</dbReference>
<dbReference type="PANTHER" id="PTHR11076">
    <property type="entry name" value="DNA REPAIR POLYMERASE UMUC / TRANSFERASE FAMILY MEMBER"/>
    <property type="match status" value="1"/>
</dbReference>
<accession>A0A4P9UT56</accession>
<dbReference type="InterPro" id="IPR001126">
    <property type="entry name" value="UmuC"/>
</dbReference>
<dbReference type="RefSeq" id="WP_017842448.1">
    <property type="nucleotide sequence ID" value="NZ_CP035467.1"/>
</dbReference>
<dbReference type="Pfam" id="PF11799">
    <property type="entry name" value="IMS_C"/>
    <property type="match status" value="1"/>
</dbReference>
<keyword evidence="4" id="KW-0234">DNA repair</keyword>
<dbReference type="Pfam" id="PF00817">
    <property type="entry name" value="IMS"/>
    <property type="match status" value="1"/>
</dbReference>
<dbReference type="InterPro" id="IPR043128">
    <property type="entry name" value="Rev_trsase/Diguanyl_cyclase"/>
</dbReference>
<sequence>MSSVRYRPDPSDKVFAIADCNNFYASCERVFRPELNGKPVVVLSNNDGCVIARSNEAKAIGIKMGAPFFQIERFARQHGVAVLSSNYALYGDMSRRVMQVLAGFAPRIEVYSIDECFLDLTGLHTDLTGYCLEICAVVKQWTGIPISIGIAPSKTLAKLANRLAKGGRFRQCPVLDWRTVDDSDTVLAETALTDLWGIAARSQSRLNLLGIADALALKQSDPKRLRGHFGVVMERIVYELRGLSCLDLEDVPAPRKQILTSRSFGEKLTGYDDLRAAVTYFATRSAEKCRQHKLAAHALTVFVETSPFDTRQPFYANSATFEFQLPTHDSAQLQRAAQRGLARIFRPCLSYQRAGVLLPELLPEGVAQLSLFNGGEQSNRSDELMQTLDAINRRYGRSSIRYAGEILSQRWRMRQQFKSPSYTTNIHELLTIRI</sequence>
<evidence type="ECO:0000313" key="7">
    <source>
        <dbReference type="EMBL" id="QCW83733.1"/>
    </source>
</evidence>
<dbReference type="GO" id="GO:0003684">
    <property type="term" value="F:damaged DNA binding"/>
    <property type="evidence" value="ECO:0007669"/>
    <property type="project" value="InterPro"/>
</dbReference>
<evidence type="ECO:0000256" key="3">
    <source>
        <dbReference type="ARBA" id="ARBA00023199"/>
    </source>
</evidence>
<feature type="domain" description="UmuC" evidence="6">
    <location>
        <begin position="15"/>
        <end position="199"/>
    </location>
</feature>
<dbReference type="Proteomes" id="UP000305881">
    <property type="component" value="Chromosome"/>
</dbReference>
<comment type="similarity">
    <text evidence="1">Belongs to the DNA polymerase type-Y family.</text>
</comment>
<dbReference type="AlphaFoldDB" id="A0A4P9UT56"/>
<dbReference type="STRING" id="675511.GCA_000341735_04074"/>
<dbReference type="InterPro" id="IPR017961">
    <property type="entry name" value="DNA_pol_Y-fam_little_finger"/>
</dbReference>
<keyword evidence="5" id="KW-0742">SOS response</keyword>
<reference evidence="8" key="1">
    <citation type="journal article" date="2019" name="J. Bacteriol.">
        <title>A Mutagenic Screen Identifies a TonB-Dependent Receptor Required for the Lanthanide Metal Switch in the Type I Methanotroph 'Methylotuvimicrobium buryatense' 5GB1C.</title>
        <authorList>
            <person name="Groom J.D."/>
            <person name="Ford S.M."/>
            <person name="Pesesky M.W."/>
            <person name="Lidstrom M.E."/>
        </authorList>
    </citation>
    <scope>NUCLEOTIDE SEQUENCE [LARGE SCALE GENOMIC DNA]</scope>
    <source>
        <strain evidence="8">5GB1C</strain>
    </source>
</reference>
<evidence type="ECO:0000259" key="6">
    <source>
        <dbReference type="PROSITE" id="PS50173"/>
    </source>
</evidence>
<protein>
    <submittedName>
        <fullName evidence="7">Y-family DNA polymerase</fullName>
    </submittedName>
</protein>
<organism evidence="7 8">
    <name type="scientific">Methylotuvimicrobium buryatense</name>
    <name type="common">Methylomicrobium buryatense</name>
    <dbReference type="NCBI Taxonomy" id="95641"/>
    <lineage>
        <taxon>Bacteria</taxon>
        <taxon>Pseudomonadati</taxon>
        <taxon>Pseudomonadota</taxon>
        <taxon>Gammaproteobacteria</taxon>
        <taxon>Methylococcales</taxon>
        <taxon>Methylococcaceae</taxon>
        <taxon>Methylotuvimicrobium</taxon>
    </lineage>
</organism>
<proteinExistence type="inferred from homology"/>
<evidence type="ECO:0000256" key="2">
    <source>
        <dbReference type="ARBA" id="ARBA00022763"/>
    </source>
</evidence>
<dbReference type="CDD" id="cd01700">
    <property type="entry name" value="PolY_Pol_V_umuC"/>
    <property type="match status" value="1"/>
</dbReference>
<gene>
    <name evidence="7" type="ORF">EQU24_16895</name>
</gene>
<dbReference type="InterPro" id="IPR050116">
    <property type="entry name" value="DNA_polymerase-Y"/>
</dbReference>
<evidence type="ECO:0000313" key="8">
    <source>
        <dbReference type="Proteomes" id="UP000305881"/>
    </source>
</evidence>
<evidence type="ECO:0000256" key="1">
    <source>
        <dbReference type="ARBA" id="ARBA00010945"/>
    </source>
</evidence>
<dbReference type="Gene3D" id="3.30.70.270">
    <property type="match status" value="1"/>
</dbReference>
<dbReference type="GO" id="GO:0042276">
    <property type="term" value="P:error-prone translesion synthesis"/>
    <property type="evidence" value="ECO:0007669"/>
    <property type="project" value="TreeGrafter"/>
</dbReference>
<dbReference type="SUPFAM" id="SSF56672">
    <property type="entry name" value="DNA/RNA polymerases"/>
    <property type="match status" value="1"/>
</dbReference>
<evidence type="ECO:0000256" key="4">
    <source>
        <dbReference type="ARBA" id="ARBA00023204"/>
    </source>
</evidence>
<dbReference type="GO" id="GO:0009432">
    <property type="term" value="P:SOS response"/>
    <property type="evidence" value="ECO:0007669"/>
    <property type="project" value="UniProtKB-KW"/>
</dbReference>
<dbReference type="NCBIfam" id="NF002955">
    <property type="entry name" value="PRK03609.1"/>
    <property type="match status" value="1"/>
</dbReference>
<evidence type="ECO:0000256" key="5">
    <source>
        <dbReference type="ARBA" id="ARBA00023236"/>
    </source>
</evidence>
<dbReference type="KEGG" id="mbur:EQU24_16895"/>
<dbReference type="OrthoDB" id="9808813at2"/>
<dbReference type="Pfam" id="PF13438">
    <property type="entry name" value="DUF4113"/>
    <property type="match status" value="1"/>
</dbReference>
<keyword evidence="2" id="KW-0227">DNA damage</keyword>
<dbReference type="EMBL" id="CP035467">
    <property type="protein sequence ID" value="QCW83733.1"/>
    <property type="molecule type" value="Genomic_DNA"/>
</dbReference>
<dbReference type="InterPro" id="IPR043502">
    <property type="entry name" value="DNA/RNA_pol_sf"/>
</dbReference>
<dbReference type="InterPro" id="IPR025188">
    <property type="entry name" value="DUF4113"/>
</dbReference>
<dbReference type="PROSITE" id="PS50173">
    <property type="entry name" value="UMUC"/>
    <property type="match status" value="1"/>
</dbReference>
<keyword evidence="3" id="KW-0741">SOS mutagenesis</keyword>
<dbReference type="GO" id="GO:0006281">
    <property type="term" value="P:DNA repair"/>
    <property type="evidence" value="ECO:0007669"/>
    <property type="project" value="UniProtKB-KW"/>
</dbReference>
<dbReference type="GO" id="GO:0005829">
    <property type="term" value="C:cytosol"/>
    <property type="evidence" value="ECO:0007669"/>
    <property type="project" value="TreeGrafter"/>
</dbReference>
<keyword evidence="8" id="KW-1185">Reference proteome</keyword>
<dbReference type="PANTHER" id="PTHR11076:SF34">
    <property type="entry name" value="PROTEIN UMUC"/>
    <property type="match status" value="1"/>
</dbReference>
<name>A0A4P9UT56_METBY</name>
<dbReference type="GO" id="GO:0003887">
    <property type="term" value="F:DNA-directed DNA polymerase activity"/>
    <property type="evidence" value="ECO:0007669"/>
    <property type="project" value="TreeGrafter"/>
</dbReference>